<comment type="caution">
    <text evidence="2">The sequence shown here is derived from an EMBL/GenBank/DDBJ whole genome shotgun (WGS) entry which is preliminary data.</text>
</comment>
<name>A0ABV3QK62_9GAMM</name>
<feature type="chain" id="PRO_5045100275" description="DUF3829 domain-containing protein" evidence="1">
    <location>
        <begin position="21"/>
        <end position="313"/>
    </location>
</feature>
<sequence length="313" mass="33587">MRFRSLRHILLPLLAVLALAACHHDEAAQAGGSSPEAAVQGSIDLLKAGDFGGLWKHALPPADYATLRADWSRHAAEQPPVSAADKAKFDEAVQKLTAPDAETKLYAELQPKLGQMEQQYKDQLPVMISVGAALLKNGVAQNQNLDSAQKTQANQLLDVLVPWAQQAPWFDQARAKQAVGVVVATARKLDLKSPEQLRSMDFDAAMAKYATGYAGLKRLLAIYGLSVDEALDSVKLSTLPSKDGRAVVKIDYTLLGKPLSAESTLVQQGGRWYNESLIRNVHEAHERLQQPAATGSTALTALPASAASAAPKN</sequence>
<dbReference type="RefSeq" id="WP_367843136.1">
    <property type="nucleotide sequence ID" value="NZ_JBFOHL010000001.1"/>
</dbReference>
<evidence type="ECO:0000313" key="3">
    <source>
        <dbReference type="Proteomes" id="UP001556170"/>
    </source>
</evidence>
<keyword evidence="1" id="KW-0732">Signal</keyword>
<organism evidence="2 3">
    <name type="scientific">Rhodanobacter geophilus</name>
    <dbReference type="NCBI Taxonomy" id="3162488"/>
    <lineage>
        <taxon>Bacteria</taxon>
        <taxon>Pseudomonadati</taxon>
        <taxon>Pseudomonadota</taxon>
        <taxon>Gammaproteobacteria</taxon>
        <taxon>Lysobacterales</taxon>
        <taxon>Rhodanobacteraceae</taxon>
        <taxon>Rhodanobacter</taxon>
    </lineage>
</organism>
<accession>A0ABV3QK62</accession>
<reference evidence="2 3" key="1">
    <citation type="submission" date="2024-06" db="EMBL/GenBank/DDBJ databases">
        <authorList>
            <person name="Woo H."/>
        </authorList>
    </citation>
    <scope>NUCLEOTIDE SEQUENCE [LARGE SCALE GENOMIC DNA]</scope>
    <source>
        <strain evidence="2 3">S2-g</strain>
    </source>
</reference>
<evidence type="ECO:0008006" key="4">
    <source>
        <dbReference type="Google" id="ProtNLM"/>
    </source>
</evidence>
<feature type="signal peptide" evidence="1">
    <location>
        <begin position="1"/>
        <end position="20"/>
    </location>
</feature>
<keyword evidence="3" id="KW-1185">Reference proteome</keyword>
<proteinExistence type="predicted"/>
<dbReference type="PROSITE" id="PS51257">
    <property type="entry name" value="PROKAR_LIPOPROTEIN"/>
    <property type="match status" value="1"/>
</dbReference>
<dbReference type="EMBL" id="JBFOHL010000001">
    <property type="protein sequence ID" value="MEW9622826.1"/>
    <property type="molecule type" value="Genomic_DNA"/>
</dbReference>
<gene>
    <name evidence="2" type="ORF">ABQJ56_01080</name>
</gene>
<dbReference type="Proteomes" id="UP001556170">
    <property type="component" value="Unassembled WGS sequence"/>
</dbReference>
<protein>
    <recommendedName>
        <fullName evidence="4">DUF3829 domain-containing protein</fullName>
    </recommendedName>
</protein>
<evidence type="ECO:0000256" key="1">
    <source>
        <dbReference type="SAM" id="SignalP"/>
    </source>
</evidence>
<evidence type="ECO:0000313" key="2">
    <source>
        <dbReference type="EMBL" id="MEW9622826.1"/>
    </source>
</evidence>